<feature type="non-terminal residue" evidence="4">
    <location>
        <position position="1"/>
    </location>
</feature>
<reference evidence="4 5" key="1">
    <citation type="journal article" date="2013" name="Proc. Natl. Acad. Sci. U.S.A.">
        <title>The king cobra genome reveals dynamic gene evolution and adaptation in the snake venom system.</title>
        <authorList>
            <person name="Vonk F.J."/>
            <person name="Casewell N.R."/>
            <person name="Henkel C.V."/>
            <person name="Heimberg A.M."/>
            <person name="Jansen H.J."/>
            <person name="McCleary R.J."/>
            <person name="Kerkkamp H.M."/>
            <person name="Vos R.A."/>
            <person name="Guerreiro I."/>
            <person name="Calvete J.J."/>
            <person name="Wuster W."/>
            <person name="Woods A.E."/>
            <person name="Logan J.M."/>
            <person name="Harrison R.A."/>
            <person name="Castoe T.A."/>
            <person name="de Koning A.P."/>
            <person name="Pollock D.D."/>
            <person name="Yandell M."/>
            <person name="Calderon D."/>
            <person name="Renjifo C."/>
            <person name="Currier R.B."/>
            <person name="Salgado D."/>
            <person name="Pla D."/>
            <person name="Sanz L."/>
            <person name="Hyder A.S."/>
            <person name="Ribeiro J.M."/>
            <person name="Arntzen J.W."/>
            <person name="van den Thillart G.E."/>
            <person name="Boetzer M."/>
            <person name="Pirovano W."/>
            <person name="Dirks R.P."/>
            <person name="Spaink H.P."/>
            <person name="Duboule D."/>
            <person name="McGlinn E."/>
            <person name="Kini R.M."/>
            <person name="Richardson M.K."/>
        </authorList>
    </citation>
    <scope>NUCLEOTIDE SEQUENCE</scope>
    <source>
        <tissue evidence="4">Blood</tissue>
    </source>
</reference>
<feature type="region of interest" description="Disordered" evidence="2">
    <location>
        <begin position="248"/>
        <end position="303"/>
    </location>
</feature>
<feature type="region of interest" description="Disordered" evidence="2">
    <location>
        <begin position="632"/>
        <end position="676"/>
    </location>
</feature>
<accession>V8NHH8</accession>
<gene>
    <name evidence="4" type="ORF">L345_12816</name>
</gene>
<keyword evidence="5" id="KW-1185">Reference proteome</keyword>
<dbReference type="EMBL" id="AZIM01003910">
    <property type="protein sequence ID" value="ETE61431.1"/>
    <property type="molecule type" value="Genomic_DNA"/>
</dbReference>
<dbReference type="InterPro" id="IPR027882">
    <property type="entry name" value="SOGA1/2-like_CC"/>
</dbReference>
<dbReference type="PANTHER" id="PTHR15705:SF1">
    <property type="entry name" value="RIKEN CDNA 9330159F19 GENE"/>
    <property type="match status" value="1"/>
</dbReference>
<dbReference type="AlphaFoldDB" id="V8NHH8"/>
<evidence type="ECO:0000259" key="3">
    <source>
        <dbReference type="Pfam" id="PF14818"/>
    </source>
</evidence>
<protein>
    <recommendedName>
        <fullName evidence="3">SOGA 1/2-like coiled-coil domain-containing protein</fullName>
    </recommendedName>
</protein>
<sequence length="676" mass="76647">MDLQTQLEHMTEKNWSKEKMELLERFDSERKEWECQWKVMQKKIEELYQEVKLRRENNMSISENKPIHNKAEQQACSPTLEWSDPPGLYSCSPDKESLQSKPEKESNCVKNKRRNHAFAKDHLTFQTSKESEDCVDLKPTKNYTQDLNIVIDAGELVLSSSLRSQNISYALKSMAVGGLNTVKALKELAKVSEDLCTYQEEIRKKANHRRKKMLPFLGESIESGSAPITQETSHAYYKSPQLAVVASETEKQNNRKNLISTNRHLKETPSTALSRVEETSFLPWQRQEGPPVPPRSTSRHLTSSLADVSEALAKHVEQRNSWKTEEHPDGSSLIYPAAPLTMSDECKSLSGPMENQDQYNDLKFPAAILHSVWSCDASKIENGPENGSSKHAFQKCSSDGYIMTPKQHPKLHSSIPCTSNPYIAACDTLEDSGYETGKTQRNETLEAKIDEFNRTVFHTDKGKKCLLQNQTEPPVVPKAHCGLQDSLNNGTQNEESICVLNSKLSSMKEEKANRPSKDVKTKRQQKQINGVLSSYQHMLHEHDWRPSNLSGRPRSADSRSNYGVVEKLLKNYEKQVQSETEFAESSCKKMGHYPVIQTEQGKQEQQKNSVRHLGLYTKHGKEKQKFPEVSLAAKQSNGKAFSRPARPANRRLPSRWASRSPSAPPAVRRTLLDEIA</sequence>
<keyword evidence="1" id="KW-0175">Coiled coil</keyword>
<comment type="caution">
    <text evidence="4">The sequence shown here is derived from an EMBL/GenBank/DDBJ whole genome shotgun (WGS) entry which is preliminary data.</text>
</comment>
<evidence type="ECO:0000313" key="4">
    <source>
        <dbReference type="EMBL" id="ETE61431.1"/>
    </source>
</evidence>
<organism evidence="4 5">
    <name type="scientific">Ophiophagus hannah</name>
    <name type="common">King cobra</name>
    <name type="synonym">Naja hannah</name>
    <dbReference type="NCBI Taxonomy" id="8665"/>
    <lineage>
        <taxon>Eukaryota</taxon>
        <taxon>Metazoa</taxon>
        <taxon>Chordata</taxon>
        <taxon>Craniata</taxon>
        <taxon>Vertebrata</taxon>
        <taxon>Euteleostomi</taxon>
        <taxon>Lepidosauria</taxon>
        <taxon>Squamata</taxon>
        <taxon>Bifurcata</taxon>
        <taxon>Unidentata</taxon>
        <taxon>Episquamata</taxon>
        <taxon>Toxicofera</taxon>
        <taxon>Serpentes</taxon>
        <taxon>Colubroidea</taxon>
        <taxon>Elapidae</taxon>
        <taxon>Elapinae</taxon>
        <taxon>Ophiophagus</taxon>
    </lineage>
</organism>
<evidence type="ECO:0000313" key="5">
    <source>
        <dbReference type="Proteomes" id="UP000018936"/>
    </source>
</evidence>
<dbReference type="OrthoDB" id="10036174at2759"/>
<evidence type="ECO:0000256" key="1">
    <source>
        <dbReference type="ARBA" id="ARBA00023054"/>
    </source>
</evidence>
<feature type="compositionally biased region" description="Low complexity" evidence="2">
    <location>
        <begin position="654"/>
        <end position="669"/>
    </location>
</feature>
<dbReference type="PANTHER" id="PTHR15705">
    <property type="entry name" value="MCG7194, ISOFORM CRA_A"/>
    <property type="match status" value="1"/>
</dbReference>
<evidence type="ECO:0000256" key="2">
    <source>
        <dbReference type="SAM" id="MobiDB-lite"/>
    </source>
</evidence>
<feature type="domain" description="SOGA 1/2-like coiled-coil" evidence="3">
    <location>
        <begin position="1"/>
        <end position="55"/>
    </location>
</feature>
<dbReference type="Pfam" id="PF14818">
    <property type="entry name" value="SOGA1-2-like_CC"/>
    <property type="match status" value="1"/>
</dbReference>
<dbReference type="Proteomes" id="UP000018936">
    <property type="component" value="Unassembled WGS sequence"/>
</dbReference>
<name>V8NHH8_OPHHA</name>
<proteinExistence type="predicted"/>
<feature type="compositionally biased region" description="Polar residues" evidence="2">
    <location>
        <begin position="255"/>
        <end position="273"/>
    </location>
</feature>